<evidence type="ECO:0008006" key="3">
    <source>
        <dbReference type="Google" id="ProtNLM"/>
    </source>
</evidence>
<feature type="region of interest" description="Disordered" evidence="1">
    <location>
        <begin position="320"/>
        <end position="340"/>
    </location>
</feature>
<dbReference type="OrthoDB" id="5531344at2759"/>
<reference evidence="2" key="1">
    <citation type="journal article" date="2014" name="Genome Announc.">
        <title>De novo whole-genome sequence and genome annotation of Lichtheimia ramosa.</title>
        <authorList>
            <person name="Linde J."/>
            <person name="Schwartze V."/>
            <person name="Binder U."/>
            <person name="Lass-Florl C."/>
            <person name="Voigt K."/>
            <person name="Horn F."/>
        </authorList>
    </citation>
    <scope>NUCLEOTIDE SEQUENCE</scope>
    <source>
        <strain evidence="2">JMRC FSU:6197</strain>
    </source>
</reference>
<feature type="region of interest" description="Disordered" evidence="1">
    <location>
        <begin position="94"/>
        <end position="113"/>
    </location>
</feature>
<dbReference type="AlphaFoldDB" id="A0A077WPN8"/>
<evidence type="ECO:0000313" key="2">
    <source>
        <dbReference type="EMBL" id="CDS09063.1"/>
    </source>
</evidence>
<evidence type="ECO:0000256" key="1">
    <source>
        <dbReference type="SAM" id="MobiDB-lite"/>
    </source>
</evidence>
<dbReference type="EMBL" id="LK023329">
    <property type="protein sequence ID" value="CDS09063.1"/>
    <property type="molecule type" value="Genomic_DNA"/>
</dbReference>
<proteinExistence type="predicted"/>
<name>A0A077WPN8_9FUNG</name>
<sequence>MPTTPQTTATSWQAEFSHFFQDLGLIETEKCFNNELVILSQQHLQQLPTVLERLADRLLQLLEQHVEAKQVLTSTPTPDSDVIAENEQKLLYNKKRKRESEEEEEEERMRQLDSEQVQIRATRQEIQQRINSFIQAKQNEVDASNRTEFLNRADPTSSDITCARADAREINRNIQMKFDIVNNEDGPLARSRLQEASTSSTTCAMTTDPSNQQLHKERVQNIEQHLNVVFDPNADPPFSVPERLRILEDRLMAIEREHPKWAAVHFQQPHRAYPPPPPAVAITRPGSPAYLVSQMTPPPEVKTTGRGNSSLTRAVLEQLHRQKQAKSMNTTLSTDTSSTS</sequence>
<protein>
    <recommendedName>
        <fullName evidence="3">MAP3K12-binding inhibitory protein 1</fullName>
    </recommendedName>
</protein>
<accession>A0A077WPN8</accession>
<gene>
    <name evidence="2" type="ORF">LRAMOSA10423</name>
</gene>
<feature type="compositionally biased region" description="Low complexity" evidence="1">
    <location>
        <begin position="327"/>
        <end position="340"/>
    </location>
</feature>
<organism evidence="2">
    <name type="scientific">Lichtheimia ramosa</name>
    <dbReference type="NCBI Taxonomy" id="688394"/>
    <lineage>
        <taxon>Eukaryota</taxon>
        <taxon>Fungi</taxon>
        <taxon>Fungi incertae sedis</taxon>
        <taxon>Mucoromycota</taxon>
        <taxon>Mucoromycotina</taxon>
        <taxon>Mucoromycetes</taxon>
        <taxon>Mucorales</taxon>
        <taxon>Lichtheimiaceae</taxon>
        <taxon>Lichtheimia</taxon>
    </lineage>
</organism>